<dbReference type="GO" id="GO:0032039">
    <property type="term" value="C:integrator complex"/>
    <property type="evidence" value="ECO:0007669"/>
    <property type="project" value="InterPro"/>
</dbReference>
<evidence type="ECO:0000256" key="2">
    <source>
        <dbReference type="ARBA" id="ARBA00006705"/>
    </source>
</evidence>
<dbReference type="PANTHER" id="PTHR28608">
    <property type="entry name" value="INTEGRATOR COMPLEX SUBUNIT 2"/>
    <property type="match status" value="1"/>
</dbReference>
<feature type="region of interest" description="Disordered" evidence="4">
    <location>
        <begin position="994"/>
        <end position="1023"/>
    </location>
</feature>
<dbReference type="AlphaFoldDB" id="A0A9Q0LZK9"/>
<keyword evidence="6" id="KW-1185">Reference proteome</keyword>
<dbReference type="InterPro" id="IPR029321">
    <property type="entry name" value="INTS2"/>
</dbReference>
<feature type="compositionally biased region" description="Acidic residues" evidence="4">
    <location>
        <begin position="625"/>
        <end position="635"/>
    </location>
</feature>
<dbReference type="Pfam" id="PF14750">
    <property type="entry name" value="INTS2"/>
    <property type="match status" value="1"/>
</dbReference>
<organism evidence="5 6">
    <name type="scientific">Blomia tropicalis</name>
    <name type="common">Mite</name>
    <dbReference type="NCBI Taxonomy" id="40697"/>
    <lineage>
        <taxon>Eukaryota</taxon>
        <taxon>Metazoa</taxon>
        <taxon>Ecdysozoa</taxon>
        <taxon>Arthropoda</taxon>
        <taxon>Chelicerata</taxon>
        <taxon>Arachnida</taxon>
        <taxon>Acari</taxon>
        <taxon>Acariformes</taxon>
        <taxon>Sarcoptiformes</taxon>
        <taxon>Astigmata</taxon>
        <taxon>Glycyphagoidea</taxon>
        <taxon>Echimyopodidae</taxon>
        <taxon>Blomia</taxon>
    </lineage>
</organism>
<feature type="compositionally biased region" description="Basic and acidic residues" evidence="4">
    <location>
        <begin position="1000"/>
        <end position="1015"/>
    </location>
</feature>
<evidence type="ECO:0000256" key="4">
    <source>
        <dbReference type="SAM" id="MobiDB-lite"/>
    </source>
</evidence>
<accession>A0A9Q0LZK9</accession>
<sequence length="1267" mass="146247">MPSKETFDLIRTLNFDQIDCLPRQQIRLILPCLVRMTECISLDTSTRWDENRKKLKKLLFDFSEVNDILLLLSSSFKYADLEVEVKKEILLRSKSLGSDQMSDSFELIILMNHVRNRQCSPTLNNNMTIGQYPLDLFDSDIYADEIVDLLYFSISEMPHTFQIYEVIESLLLVKNGLKMICCLVANFPDSFHEICMHLITNETIEDDSFYSVNRARVIRSLCQMNPNEALLIRNEAIELCRMPNLVVMLTLDHIKQNELHVSNPRLKKNKHLDDRMQHSKTEVIAFITGLLLNNDDRIRNWFAQYIKNYQKKSLSNSYSNETNSFVELRHVLLSRFNEVTEMVYNLNSKSADSELILTEACIMLRLYCALRGVASMKFTDEETIAICRMIISRPRHSYNGVRFVSFGLCMILAFPSLVTVTDNEGKIVEWIRWLVQEESYLGKVAGMKSSFGEMLLLIAIHFHSNQMSAIGELISTTIGIKLPIRINDLNRIKNIFTQEIFTEQTVTAHAVKVPVTRHLNHSVCGFLPVHCIYQLLKCRAFTKNKVPIKNWIFKQIRNCVPPIHPIMPQLIEAYVNSIFVPNTQSFQLTNEPIGEEDLIMIFTKRVYAIEDDESDLDESNRSDSDAEDEIEENDVTNEASSSKSKDNQNVIDGDGDGDGNNDDNDKKKPIEDNEHGDGGVCNDNDDTKSNQISKEMKLDDNQEVSSLLTSQLLLLYYVLLYEDVRLTNMKSSSNIVTSQSSKYSDEFLSQLPIFYLVQKTRLYQDWNPDYQMMIFQQMKAYQNNGKKMKISTKRERDNLMNAFKTTTRTTDLNYNMVNDAFERLFHLPEERLWPLATEFISKLSILLNVDVPRVVSINAKLVWFRLNHIFPTKLWVMTVNALNRDRSDNGKNFTNTSTWSEIVNNPMIVLNCDRRVFRCPELMEITLHILNGFIHASRLMTIRHLTENFSRNPEEYKNREEVRSNMLALTESLAIQVLLECCLLTDDDFLNENNMTGQNETKDDESLSDHNDHDQQSNSMVNSSKMSNLREVQGLIFRHLHQSFIEDVNVAKLVHFQGYPRKLIPLLVSGIPSMHICVDFLPELLNQLELNKQCFAIDLCSHLCVQYPMFRYLGIAKLCLSIATTHLSVLPSTRRSTFYLSTIPSLERMCQCFPSMIEDFVTLLVQLAQKNHSRLNAHSTMNSYNSISLLSNEDDDHFNHLIDETELSNNKLIDMDWDQVDIDIIGNQTLEPEELLSISIQKAFAMITRLGPINKIYNVDIMNDITS</sequence>
<feature type="region of interest" description="Disordered" evidence="4">
    <location>
        <begin position="613"/>
        <end position="688"/>
    </location>
</feature>
<dbReference type="OMA" id="IISNYPH"/>
<evidence type="ECO:0000313" key="5">
    <source>
        <dbReference type="EMBL" id="KAJ6216151.1"/>
    </source>
</evidence>
<comment type="caution">
    <text evidence="5">The sequence shown here is derived from an EMBL/GenBank/DDBJ whole genome shotgun (WGS) entry which is preliminary data.</text>
</comment>
<name>A0A9Q0LZK9_BLOTA</name>
<keyword evidence="3" id="KW-0539">Nucleus</keyword>
<dbReference type="InterPro" id="IPR026236">
    <property type="entry name" value="Int2_metazoa"/>
</dbReference>
<evidence type="ECO:0000313" key="6">
    <source>
        <dbReference type="Proteomes" id="UP001142055"/>
    </source>
</evidence>
<dbReference type="GO" id="GO:0034472">
    <property type="term" value="P:snRNA 3'-end processing"/>
    <property type="evidence" value="ECO:0007669"/>
    <property type="project" value="TreeGrafter"/>
</dbReference>
<evidence type="ECO:0008006" key="7">
    <source>
        <dbReference type="Google" id="ProtNLM"/>
    </source>
</evidence>
<proteinExistence type="inferred from homology"/>
<dbReference type="PANTHER" id="PTHR28608:SF1">
    <property type="entry name" value="INTEGRATOR COMPLEX SUBUNIT 2"/>
    <property type="match status" value="1"/>
</dbReference>
<dbReference type="EMBL" id="JAPWDV010000003">
    <property type="protein sequence ID" value="KAJ6216151.1"/>
    <property type="molecule type" value="Genomic_DNA"/>
</dbReference>
<gene>
    <name evidence="5" type="ORF">RDWZM_007308</name>
</gene>
<protein>
    <recommendedName>
        <fullName evidence="7">Integrator complex subunit 2</fullName>
    </recommendedName>
</protein>
<evidence type="ECO:0000256" key="1">
    <source>
        <dbReference type="ARBA" id="ARBA00004123"/>
    </source>
</evidence>
<comment type="subcellular location">
    <subcellularLocation>
        <location evidence="1">Nucleus</location>
    </subcellularLocation>
</comment>
<feature type="compositionally biased region" description="Acidic residues" evidence="4">
    <location>
        <begin position="653"/>
        <end position="662"/>
    </location>
</feature>
<feature type="compositionally biased region" description="Basic and acidic residues" evidence="4">
    <location>
        <begin position="663"/>
        <end position="677"/>
    </location>
</feature>
<feature type="compositionally biased region" description="Polar residues" evidence="4">
    <location>
        <begin position="636"/>
        <end position="650"/>
    </location>
</feature>
<evidence type="ECO:0000256" key="3">
    <source>
        <dbReference type="ARBA" id="ARBA00023242"/>
    </source>
</evidence>
<reference evidence="5" key="1">
    <citation type="submission" date="2022-12" db="EMBL/GenBank/DDBJ databases">
        <title>Genome assemblies of Blomia tropicalis.</title>
        <authorList>
            <person name="Cui Y."/>
        </authorList>
    </citation>
    <scope>NUCLEOTIDE SEQUENCE</scope>
    <source>
        <tissue evidence="5">Adult mites</tissue>
    </source>
</reference>
<dbReference type="Proteomes" id="UP001142055">
    <property type="component" value="Chromosome 3"/>
</dbReference>
<dbReference type="PRINTS" id="PR02105">
    <property type="entry name" value="INTSUBUNIT2"/>
</dbReference>
<comment type="similarity">
    <text evidence="2">Belongs to the Integrator subunit 2 family.</text>
</comment>